<reference evidence="4" key="1">
    <citation type="submission" date="2022-11" db="UniProtKB">
        <authorList>
            <consortium name="WormBaseParasite"/>
        </authorList>
    </citation>
    <scope>IDENTIFICATION</scope>
</reference>
<accession>A0A915EGY7</accession>
<organism evidence="3 4">
    <name type="scientific">Ditylenchus dipsaci</name>
    <dbReference type="NCBI Taxonomy" id="166011"/>
    <lineage>
        <taxon>Eukaryota</taxon>
        <taxon>Metazoa</taxon>
        <taxon>Ecdysozoa</taxon>
        <taxon>Nematoda</taxon>
        <taxon>Chromadorea</taxon>
        <taxon>Rhabditida</taxon>
        <taxon>Tylenchina</taxon>
        <taxon>Tylenchomorpha</taxon>
        <taxon>Sphaerularioidea</taxon>
        <taxon>Anguinidae</taxon>
        <taxon>Anguininae</taxon>
        <taxon>Ditylenchus</taxon>
    </lineage>
</organism>
<dbReference type="PANTHER" id="PTHR14969">
    <property type="entry name" value="SPHINGOSINE-1-PHOSPHATE PHOSPHOHYDROLASE"/>
    <property type="match status" value="1"/>
</dbReference>
<feature type="transmembrane region" description="Helical" evidence="1">
    <location>
        <begin position="85"/>
        <end position="106"/>
    </location>
</feature>
<feature type="domain" description="Phosphatidic acid phosphatase type 2/haloperoxidase" evidence="2">
    <location>
        <begin position="83"/>
        <end position="198"/>
    </location>
</feature>
<keyword evidence="1" id="KW-0812">Transmembrane</keyword>
<dbReference type="Proteomes" id="UP000887574">
    <property type="component" value="Unplaced"/>
</dbReference>
<evidence type="ECO:0000259" key="2">
    <source>
        <dbReference type="SMART" id="SM00014"/>
    </source>
</evidence>
<dbReference type="GO" id="GO:0042392">
    <property type="term" value="F:sphingosine-1-phosphate phosphatase activity"/>
    <property type="evidence" value="ECO:0007669"/>
    <property type="project" value="TreeGrafter"/>
</dbReference>
<dbReference type="InterPro" id="IPR000326">
    <property type="entry name" value="PAP2/HPO"/>
</dbReference>
<proteinExistence type="predicted"/>
<dbReference type="WBParaSite" id="jg5779">
    <property type="protein sequence ID" value="jg5779"/>
    <property type="gene ID" value="jg5779"/>
</dbReference>
<dbReference type="Gene3D" id="1.20.144.10">
    <property type="entry name" value="Phosphatidic acid phosphatase type 2/haloperoxidase"/>
    <property type="match status" value="1"/>
</dbReference>
<feature type="transmembrane region" description="Helical" evidence="1">
    <location>
        <begin position="50"/>
        <end position="73"/>
    </location>
</feature>
<dbReference type="SMART" id="SM00014">
    <property type="entry name" value="acidPPc"/>
    <property type="match status" value="1"/>
</dbReference>
<dbReference type="AlphaFoldDB" id="A0A915EGY7"/>
<name>A0A915EGY7_9BILA</name>
<protein>
    <submittedName>
        <fullName evidence="4">Phosphatidic acid phosphatase type 2/haloperoxidase domain-containing protein</fullName>
    </submittedName>
</protein>
<keyword evidence="1" id="KW-1133">Transmembrane helix</keyword>
<evidence type="ECO:0000256" key="1">
    <source>
        <dbReference type="SAM" id="Phobius"/>
    </source>
</evidence>
<evidence type="ECO:0000313" key="3">
    <source>
        <dbReference type="Proteomes" id="UP000887574"/>
    </source>
</evidence>
<dbReference type="PANTHER" id="PTHR14969:SF13">
    <property type="entry name" value="AT30094P"/>
    <property type="match status" value="1"/>
</dbReference>
<sequence>MSSEAIGTTVSEATFSWENLLSWDAIISSALALPNLSICKGNLDLRIVFLILEWSVHGIPWLIGATVATYIAFRHKWDFQTQCKMAILGFGIVLDLAVVGLVKLAVQRSRPPYNRDDQIYEAPVADKFSFPSGHSARAAMLSVLALNLVDGASPYYTYPSAVLFPLVLGSSRIIMGRHYLSDVLAGVLLGIAEGYVALQLPEVVVKFCAKLLNSVADAIGL</sequence>
<dbReference type="InterPro" id="IPR036938">
    <property type="entry name" value="PAP2/HPO_sf"/>
</dbReference>
<evidence type="ECO:0000313" key="4">
    <source>
        <dbReference type="WBParaSite" id="jg5779"/>
    </source>
</evidence>
<dbReference type="SUPFAM" id="SSF48317">
    <property type="entry name" value="Acid phosphatase/Vanadium-dependent haloperoxidase"/>
    <property type="match status" value="1"/>
</dbReference>
<keyword evidence="1" id="KW-0472">Membrane</keyword>
<dbReference type="Pfam" id="PF01569">
    <property type="entry name" value="PAP2"/>
    <property type="match status" value="1"/>
</dbReference>
<keyword evidence="3" id="KW-1185">Reference proteome</keyword>